<name>A0ABR5AIY8_9BACL</name>
<gene>
    <name evidence="2" type="ORF">SD70_10845</name>
</gene>
<evidence type="ECO:0000313" key="3">
    <source>
        <dbReference type="Proteomes" id="UP000031967"/>
    </source>
</evidence>
<sequence length="90" mass="10268">MNPGPQVETVSKFLQSIQNIVVSIKELAPTIKNVVGFLNGPATDVYTDDDEIPEEGYLTYPRARPKKKPRRRKKVTSNKKRARTKKRNNT</sequence>
<feature type="region of interest" description="Disordered" evidence="1">
    <location>
        <begin position="56"/>
        <end position="90"/>
    </location>
</feature>
<evidence type="ECO:0000313" key="2">
    <source>
        <dbReference type="EMBL" id="KIL40910.1"/>
    </source>
</evidence>
<comment type="caution">
    <text evidence="2">The sequence shown here is derived from an EMBL/GenBank/DDBJ whole genome shotgun (WGS) entry which is preliminary data.</text>
</comment>
<evidence type="ECO:0000256" key="1">
    <source>
        <dbReference type="SAM" id="MobiDB-lite"/>
    </source>
</evidence>
<dbReference type="EMBL" id="JXAK01000015">
    <property type="protein sequence ID" value="KIL40910.1"/>
    <property type="molecule type" value="Genomic_DNA"/>
</dbReference>
<organism evidence="2 3">
    <name type="scientific">Gordoniibacillus kamchatkensis</name>
    <dbReference type="NCBI Taxonomy" id="1590651"/>
    <lineage>
        <taxon>Bacteria</taxon>
        <taxon>Bacillati</taxon>
        <taxon>Bacillota</taxon>
        <taxon>Bacilli</taxon>
        <taxon>Bacillales</taxon>
        <taxon>Paenibacillaceae</taxon>
        <taxon>Gordoniibacillus</taxon>
    </lineage>
</organism>
<reference evidence="2 3" key="1">
    <citation type="submission" date="2014-12" db="EMBL/GenBank/DDBJ databases">
        <title>Draft genome sequence of Paenibacillus kamchatkensis strain B-2647.</title>
        <authorList>
            <person name="Karlyshev A.V."/>
            <person name="Kudryashova E.B."/>
        </authorList>
    </citation>
    <scope>NUCLEOTIDE SEQUENCE [LARGE SCALE GENOMIC DNA]</scope>
    <source>
        <strain evidence="2 3">VKM B-2647</strain>
    </source>
</reference>
<keyword evidence="3" id="KW-1185">Reference proteome</keyword>
<feature type="compositionally biased region" description="Basic residues" evidence="1">
    <location>
        <begin position="63"/>
        <end position="90"/>
    </location>
</feature>
<dbReference type="Proteomes" id="UP000031967">
    <property type="component" value="Unassembled WGS sequence"/>
</dbReference>
<accession>A0ABR5AIY8</accession>
<proteinExistence type="predicted"/>
<protein>
    <submittedName>
        <fullName evidence="2">Uncharacterized protein</fullName>
    </submittedName>
</protein>